<keyword evidence="1" id="KW-1133">Transmembrane helix</keyword>
<keyword evidence="1" id="KW-0812">Transmembrane</keyword>
<evidence type="ECO:0000313" key="4">
    <source>
        <dbReference type="Proteomes" id="UP001501459"/>
    </source>
</evidence>
<evidence type="ECO:0000313" key="3">
    <source>
        <dbReference type="EMBL" id="GAA0446288.1"/>
    </source>
</evidence>
<comment type="caution">
    <text evidence="3">The sequence shown here is derived from an EMBL/GenBank/DDBJ whole genome shotgun (WGS) entry which is preliminary data.</text>
</comment>
<dbReference type="Gene3D" id="1.25.40.10">
    <property type="entry name" value="Tetratricopeptide repeat domain"/>
    <property type="match status" value="1"/>
</dbReference>
<protein>
    <recommendedName>
        <fullName evidence="2">Zinc-ribbon domain-containing protein</fullName>
    </recommendedName>
</protein>
<gene>
    <name evidence="3" type="ORF">GCM10008983_25160</name>
</gene>
<dbReference type="InterPro" id="IPR026870">
    <property type="entry name" value="Zinc_ribbon_dom"/>
</dbReference>
<sequence>MHYCPYCGANVLENEDYCINCGKQLPQDRHERMKTKQPFNKYWYIPIAVVALILFVSGSYYIFLQNQSAEATDLYQNAETYALNGDYSKATSSLEESLNHRSDFQQAKNALAFTQKAVKINEDLDKASNLQKKGEYRDASALINEAEDSIANYDGEAVTKLIDKLTAKRNHIKLAHLKNKLNQDPGIDKLKVLLWEADAIPSDEADDIKSSIRGQIVDYVFSNASNQLNNHQFSDALLMVEDGLKYAPDSKKLLSLQTTIKKEKTAFETARKQRIEQAISSAEKEKKLNENDAVELISVSTEENKQGNLSVTGKVKSVATVPIHSILIEYSLSSDEETILTNDVYIYPDTLYPDATGEFEFTHYNMEQQKPNDIHINVDRIKWYTDQS</sequence>
<dbReference type="RefSeq" id="WP_343753696.1">
    <property type="nucleotide sequence ID" value="NZ_BAAADM010000054.1"/>
</dbReference>
<reference evidence="3 4" key="1">
    <citation type="journal article" date="2019" name="Int. J. Syst. Evol. Microbiol.">
        <title>The Global Catalogue of Microorganisms (GCM) 10K type strain sequencing project: providing services to taxonomists for standard genome sequencing and annotation.</title>
        <authorList>
            <consortium name="The Broad Institute Genomics Platform"/>
            <consortium name="The Broad Institute Genome Sequencing Center for Infectious Disease"/>
            <person name="Wu L."/>
            <person name="Ma J."/>
        </authorList>
    </citation>
    <scope>NUCLEOTIDE SEQUENCE [LARGE SCALE GENOMIC DNA]</scope>
    <source>
        <strain evidence="3 4">JCM 12149</strain>
    </source>
</reference>
<keyword evidence="4" id="KW-1185">Reference proteome</keyword>
<proteinExistence type="predicted"/>
<dbReference type="InterPro" id="IPR011990">
    <property type="entry name" value="TPR-like_helical_dom_sf"/>
</dbReference>
<dbReference type="Proteomes" id="UP001501459">
    <property type="component" value="Unassembled WGS sequence"/>
</dbReference>
<feature type="domain" description="Zinc-ribbon" evidence="2">
    <location>
        <begin position="3"/>
        <end position="25"/>
    </location>
</feature>
<evidence type="ECO:0000259" key="2">
    <source>
        <dbReference type="Pfam" id="PF13240"/>
    </source>
</evidence>
<accession>A0ABN0ZG77</accession>
<keyword evidence="1" id="KW-0472">Membrane</keyword>
<name>A0ABN0ZG77_9BACI</name>
<dbReference type="Pfam" id="PF13240">
    <property type="entry name" value="Zn_Ribbon_1"/>
    <property type="match status" value="1"/>
</dbReference>
<dbReference type="EMBL" id="BAAADM010000054">
    <property type="protein sequence ID" value="GAA0446288.1"/>
    <property type="molecule type" value="Genomic_DNA"/>
</dbReference>
<evidence type="ECO:0000256" key="1">
    <source>
        <dbReference type="SAM" id="Phobius"/>
    </source>
</evidence>
<organism evidence="3 4">
    <name type="scientific">Lentibacillus halophilus</name>
    <dbReference type="NCBI Taxonomy" id="295065"/>
    <lineage>
        <taxon>Bacteria</taxon>
        <taxon>Bacillati</taxon>
        <taxon>Bacillota</taxon>
        <taxon>Bacilli</taxon>
        <taxon>Bacillales</taxon>
        <taxon>Bacillaceae</taxon>
        <taxon>Lentibacillus</taxon>
    </lineage>
</organism>
<feature type="transmembrane region" description="Helical" evidence="1">
    <location>
        <begin position="42"/>
        <end position="63"/>
    </location>
</feature>